<keyword evidence="2" id="KW-1185">Reference proteome</keyword>
<dbReference type="GO" id="GO:0046982">
    <property type="term" value="F:protein heterodimerization activity"/>
    <property type="evidence" value="ECO:0007669"/>
    <property type="project" value="InterPro"/>
</dbReference>
<reference evidence="1 2" key="1">
    <citation type="journal article" date="2022" name="Nat. Ecol. Evol.">
        <title>A masculinizing supergene underlies an exaggerated male reproductive morph in a spider.</title>
        <authorList>
            <person name="Hendrickx F."/>
            <person name="De Corte Z."/>
            <person name="Sonet G."/>
            <person name="Van Belleghem S.M."/>
            <person name="Kostlbacher S."/>
            <person name="Vangestel C."/>
        </authorList>
    </citation>
    <scope>NUCLEOTIDE SEQUENCE [LARGE SCALE GENOMIC DNA]</scope>
    <source>
        <strain evidence="1">W744_W776</strain>
    </source>
</reference>
<sequence>MDTEIVYDVMDPKDIKIEMVEPQSENIAKPAITRNATKVNSRKSKSRQQSFKLFILRVKKQILLKESVGKLAMEELDNFLVHMMKQLKMELFWMNHVNNNMTVTPQQLEYAFKLCFPPRLAAASNEYGRMAVQAYFDCLESER</sequence>
<evidence type="ECO:0000313" key="1">
    <source>
        <dbReference type="EMBL" id="KAG8182013.1"/>
    </source>
</evidence>
<dbReference type="AlphaFoldDB" id="A0AAV6UDT0"/>
<comment type="caution">
    <text evidence="1">The sequence shown here is derived from an EMBL/GenBank/DDBJ whole genome shotgun (WGS) entry which is preliminary data.</text>
</comment>
<name>A0AAV6UDT0_9ARAC</name>
<dbReference type="Gene3D" id="1.10.20.10">
    <property type="entry name" value="Histone, subunit A"/>
    <property type="match status" value="1"/>
</dbReference>
<dbReference type="SUPFAM" id="SSF47113">
    <property type="entry name" value="Histone-fold"/>
    <property type="match status" value="1"/>
</dbReference>
<protein>
    <submittedName>
        <fullName evidence="1">Uncharacterized protein</fullName>
    </submittedName>
</protein>
<dbReference type="Proteomes" id="UP000827092">
    <property type="component" value="Unassembled WGS sequence"/>
</dbReference>
<evidence type="ECO:0000313" key="2">
    <source>
        <dbReference type="Proteomes" id="UP000827092"/>
    </source>
</evidence>
<dbReference type="EMBL" id="JAFNEN010000483">
    <property type="protein sequence ID" value="KAG8182013.1"/>
    <property type="molecule type" value="Genomic_DNA"/>
</dbReference>
<dbReference type="InterPro" id="IPR009072">
    <property type="entry name" value="Histone-fold"/>
</dbReference>
<proteinExistence type="predicted"/>
<accession>A0AAV6UDT0</accession>
<organism evidence="1 2">
    <name type="scientific">Oedothorax gibbosus</name>
    <dbReference type="NCBI Taxonomy" id="931172"/>
    <lineage>
        <taxon>Eukaryota</taxon>
        <taxon>Metazoa</taxon>
        <taxon>Ecdysozoa</taxon>
        <taxon>Arthropoda</taxon>
        <taxon>Chelicerata</taxon>
        <taxon>Arachnida</taxon>
        <taxon>Araneae</taxon>
        <taxon>Araneomorphae</taxon>
        <taxon>Entelegynae</taxon>
        <taxon>Araneoidea</taxon>
        <taxon>Linyphiidae</taxon>
        <taxon>Erigoninae</taxon>
        <taxon>Oedothorax</taxon>
    </lineage>
</organism>
<gene>
    <name evidence="1" type="ORF">JTE90_013945</name>
</gene>